<evidence type="ECO:0000313" key="2">
    <source>
        <dbReference type="EMBL" id="KAK6619269.1"/>
    </source>
</evidence>
<comment type="caution">
    <text evidence="2">The sequence shown here is derived from an EMBL/GenBank/DDBJ whole genome shotgun (WGS) entry which is preliminary data.</text>
</comment>
<evidence type="ECO:0000256" key="1">
    <source>
        <dbReference type="SAM" id="Phobius"/>
    </source>
</evidence>
<feature type="transmembrane region" description="Helical" evidence="1">
    <location>
        <begin position="117"/>
        <end position="138"/>
    </location>
</feature>
<accession>A0ABR1AIJ3</accession>
<dbReference type="Proteomes" id="UP001359485">
    <property type="component" value="Unassembled WGS sequence"/>
</dbReference>
<gene>
    <name evidence="2" type="ORF">RUM44_003651</name>
</gene>
<keyword evidence="1" id="KW-1133">Transmembrane helix</keyword>
<reference evidence="2 3" key="1">
    <citation type="submission" date="2023-09" db="EMBL/GenBank/DDBJ databases">
        <title>Genomes of two closely related lineages of the louse Polyplax serrata with different host specificities.</title>
        <authorList>
            <person name="Martinu J."/>
            <person name="Tarabai H."/>
            <person name="Stefka J."/>
            <person name="Hypsa V."/>
        </authorList>
    </citation>
    <scope>NUCLEOTIDE SEQUENCE [LARGE SCALE GENOMIC DNA]</scope>
    <source>
        <strain evidence="2">98ZLc_SE</strain>
    </source>
</reference>
<proteinExistence type="predicted"/>
<protein>
    <submittedName>
        <fullName evidence="2">Uncharacterized protein</fullName>
    </submittedName>
</protein>
<keyword evidence="1" id="KW-0472">Membrane</keyword>
<keyword evidence="3" id="KW-1185">Reference proteome</keyword>
<sequence length="146" mass="15665">MEFQVESSQIQIQHGTRVPPRNEISINWLPARATGTPWACPEGPTRNVCLTAPHWTTHTEIDVGNHVLSYVTPSAVAPHGLCAWALSPSLSLLSQSPNSASSAFCVSHPSNGFGRRVSGVSILVFVPVFVCVCVYVMGYPGYPSST</sequence>
<evidence type="ECO:0000313" key="3">
    <source>
        <dbReference type="Proteomes" id="UP001359485"/>
    </source>
</evidence>
<keyword evidence="1" id="KW-0812">Transmembrane</keyword>
<organism evidence="2 3">
    <name type="scientific">Polyplax serrata</name>
    <name type="common">Common mouse louse</name>
    <dbReference type="NCBI Taxonomy" id="468196"/>
    <lineage>
        <taxon>Eukaryota</taxon>
        <taxon>Metazoa</taxon>
        <taxon>Ecdysozoa</taxon>
        <taxon>Arthropoda</taxon>
        <taxon>Hexapoda</taxon>
        <taxon>Insecta</taxon>
        <taxon>Pterygota</taxon>
        <taxon>Neoptera</taxon>
        <taxon>Paraneoptera</taxon>
        <taxon>Psocodea</taxon>
        <taxon>Troctomorpha</taxon>
        <taxon>Phthiraptera</taxon>
        <taxon>Anoplura</taxon>
        <taxon>Polyplacidae</taxon>
        <taxon>Polyplax</taxon>
    </lineage>
</organism>
<name>A0ABR1AIJ3_POLSC</name>
<dbReference type="EMBL" id="JAWJWF010000049">
    <property type="protein sequence ID" value="KAK6619269.1"/>
    <property type="molecule type" value="Genomic_DNA"/>
</dbReference>